<dbReference type="OrthoDB" id="2251794at2759"/>
<feature type="signal peptide" evidence="3">
    <location>
        <begin position="1"/>
        <end position="22"/>
    </location>
</feature>
<dbReference type="RefSeq" id="XP_001008521.1">
    <property type="nucleotide sequence ID" value="XM_001008521.1"/>
</dbReference>
<dbReference type="Pfam" id="PF01183">
    <property type="entry name" value="Glyco_hydro_25"/>
    <property type="match status" value="1"/>
</dbReference>
<dbReference type="HOGENOM" id="CLU_073372_3_0_1"/>
<evidence type="ECO:0000256" key="1">
    <source>
        <dbReference type="ARBA" id="ARBA00010646"/>
    </source>
</evidence>
<dbReference type="Proteomes" id="UP000009168">
    <property type="component" value="Unassembled WGS sequence"/>
</dbReference>
<dbReference type="PANTHER" id="PTHR23208">
    <property type="entry name" value="LYSOZYME PROTEIN"/>
    <property type="match status" value="1"/>
</dbReference>
<reference evidence="5" key="1">
    <citation type="journal article" date="2006" name="PLoS Biol.">
        <title>Macronuclear genome sequence of the ciliate Tetrahymena thermophila, a model eukaryote.</title>
        <authorList>
            <person name="Eisen J.A."/>
            <person name="Coyne R.S."/>
            <person name="Wu M."/>
            <person name="Wu D."/>
            <person name="Thiagarajan M."/>
            <person name="Wortman J.R."/>
            <person name="Badger J.H."/>
            <person name="Ren Q."/>
            <person name="Amedeo P."/>
            <person name="Jones K.M."/>
            <person name="Tallon L.J."/>
            <person name="Delcher A.L."/>
            <person name="Salzberg S.L."/>
            <person name="Silva J.C."/>
            <person name="Haas B.J."/>
            <person name="Majoros W.H."/>
            <person name="Farzad M."/>
            <person name="Carlton J.M."/>
            <person name="Smith R.K. Jr."/>
            <person name="Garg J."/>
            <person name="Pearlman R.E."/>
            <person name="Karrer K.M."/>
            <person name="Sun L."/>
            <person name="Manning G."/>
            <person name="Elde N.C."/>
            <person name="Turkewitz A.P."/>
            <person name="Asai D.J."/>
            <person name="Wilkes D.E."/>
            <person name="Wang Y."/>
            <person name="Cai H."/>
            <person name="Collins K."/>
            <person name="Stewart B.A."/>
            <person name="Lee S.R."/>
            <person name="Wilamowska K."/>
            <person name="Weinberg Z."/>
            <person name="Ruzzo W.L."/>
            <person name="Wloga D."/>
            <person name="Gaertig J."/>
            <person name="Frankel J."/>
            <person name="Tsao C.-C."/>
            <person name="Gorovsky M.A."/>
            <person name="Keeling P.J."/>
            <person name="Waller R.F."/>
            <person name="Patron N.J."/>
            <person name="Cherry J.M."/>
            <person name="Stover N.A."/>
            <person name="Krieger C.J."/>
            <person name="del Toro C."/>
            <person name="Ryder H.F."/>
            <person name="Williamson S.C."/>
            <person name="Barbeau R.A."/>
            <person name="Hamilton E.P."/>
            <person name="Orias E."/>
        </authorList>
    </citation>
    <scope>NUCLEOTIDE SEQUENCE [LARGE SCALE GENOMIC DNA]</scope>
    <source>
        <strain evidence="5">SB210</strain>
    </source>
</reference>
<dbReference type="GeneID" id="7828769"/>
<dbReference type="InterPro" id="IPR017853">
    <property type="entry name" value="GH"/>
</dbReference>
<evidence type="ECO:0000256" key="2">
    <source>
        <dbReference type="ARBA" id="ARBA00022729"/>
    </source>
</evidence>
<dbReference type="GO" id="GO:0003796">
    <property type="term" value="F:lysozyme activity"/>
    <property type="evidence" value="ECO:0007669"/>
    <property type="project" value="InterPro"/>
</dbReference>
<dbReference type="PROSITE" id="PS51904">
    <property type="entry name" value="GLYCOSYL_HYDROL_F25_2"/>
    <property type="match status" value="1"/>
</dbReference>
<dbReference type="Gene3D" id="3.20.20.80">
    <property type="entry name" value="Glycosidases"/>
    <property type="match status" value="1"/>
</dbReference>
<dbReference type="GO" id="GO:0016998">
    <property type="term" value="P:cell wall macromolecule catabolic process"/>
    <property type="evidence" value="ECO:0007669"/>
    <property type="project" value="InterPro"/>
</dbReference>
<dbReference type="eggNOG" id="ENOG502S5CG">
    <property type="taxonomic scope" value="Eukaryota"/>
</dbReference>
<proteinExistence type="inferred from homology"/>
<dbReference type="InParanoid" id="Q22R46"/>
<feature type="chain" id="PRO_5004201264" evidence="3">
    <location>
        <begin position="23"/>
        <end position="226"/>
    </location>
</feature>
<dbReference type="PANTHER" id="PTHR23208:SF36">
    <property type="entry name" value="LYSOZYME-RELATED"/>
    <property type="match status" value="1"/>
</dbReference>
<dbReference type="OMA" id="YNWEDIV"/>
<protein>
    <submittedName>
        <fullName evidence="4">Glycosyl hydrolase family 25 protein</fullName>
    </submittedName>
</protein>
<comment type="similarity">
    <text evidence="1">Belongs to the glycosyl hydrolase 25 family.</text>
</comment>
<evidence type="ECO:0000256" key="3">
    <source>
        <dbReference type="SAM" id="SignalP"/>
    </source>
</evidence>
<dbReference type="KEGG" id="tet:TTHERM_00024350"/>
<dbReference type="SUPFAM" id="SSF51445">
    <property type="entry name" value="(Trans)glycosidases"/>
    <property type="match status" value="1"/>
</dbReference>
<keyword evidence="4" id="KW-0378">Hydrolase</keyword>
<dbReference type="InterPro" id="IPR002053">
    <property type="entry name" value="Glyco_hydro_25"/>
</dbReference>
<dbReference type="CDD" id="cd06416">
    <property type="entry name" value="GH25_Lys1-like"/>
    <property type="match status" value="1"/>
</dbReference>
<dbReference type="AlphaFoldDB" id="Q22R46"/>
<keyword evidence="5" id="KW-1185">Reference proteome</keyword>
<sequence>MNKKFLLSLFLLVALSINSANAVIGVDVSDSIDEDTFNCLIDNYGIQFVISRGYQSIGNVDYNAIDTNLNGRSAGLITDVYLFPCLAVDPSQIASDFVSSMVDGNGNDVYGTVWIDVEYNPSSTCAWSSDIDYNCSFLSNLVSSLQSYGKLVGIYSSQYQWSTIFGDEGNCPYFTSIPIWYAHYDGSASFDDWYNGLSFGGWSDPAIKQYDGDETACGAGVDFNFY</sequence>
<evidence type="ECO:0000313" key="4">
    <source>
        <dbReference type="EMBL" id="EAR88276.1"/>
    </source>
</evidence>
<keyword evidence="2 3" id="KW-0732">Signal</keyword>
<dbReference type="EMBL" id="GG662845">
    <property type="protein sequence ID" value="EAR88276.1"/>
    <property type="molecule type" value="Genomic_DNA"/>
</dbReference>
<accession>Q22R46</accession>
<organism evidence="4 5">
    <name type="scientific">Tetrahymena thermophila (strain SB210)</name>
    <dbReference type="NCBI Taxonomy" id="312017"/>
    <lineage>
        <taxon>Eukaryota</taxon>
        <taxon>Sar</taxon>
        <taxon>Alveolata</taxon>
        <taxon>Ciliophora</taxon>
        <taxon>Intramacronucleata</taxon>
        <taxon>Oligohymenophorea</taxon>
        <taxon>Hymenostomatida</taxon>
        <taxon>Tetrahymenina</taxon>
        <taxon>Tetrahymenidae</taxon>
        <taxon>Tetrahymena</taxon>
    </lineage>
</organism>
<dbReference type="STRING" id="312017.Q22R46"/>
<dbReference type="GO" id="GO:0009253">
    <property type="term" value="P:peptidoglycan catabolic process"/>
    <property type="evidence" value="ECO:0007669"/>
    <property type="project" value="InterPro"/>
</dbReference>
<dbReference type="GO" id="GO:0007165">
    <property type="term" value="P:signal transduction"/>
    <property type="evidence" value="ECO:0007669"/>
    <property type="project" value="TreeGrafter"/>
</dbReference>
<evidence type="ECO:0000313" key="5">
    <source>
        <dbReference type="Proteomes" id="UP000009168"/>
    </source>
</evidence>
<dbReference type="InterPro" id="IPR051595">
    <property type="entry name" value="GH25_Enzymes"/>
</dbReference>
<gene>
    <name evidence="4" type="ORF">TTHERM_00024350</name>
</gene>
<name>Q22R46_TETTS</name>